<protein>
    <submittedName>
        <fullName evidence="8">Membrane protein</fullName>
    </submittedName>
</protein>
<dbReference type="OrthoDB" id="8611655at2"/>
<keyword evidence="2" id="KW-1003">Cell membrane</keyword>
<feature type="transmembrane region" description="Helical" evidence="6">
    <location>
        <begin position="143"/>
        <end position="163"/>
    </location>
</feature>
<reference evidence="8 9" key="1">
    <citation type="submission" date="2019-08" db="EMBL/GenBank/DDBJ databases">
        <authorList>
            <person name="Peeters C."/>
        </authorList>
    </citation>
    <scope>NUCLEOTIDE SEQUENCE [LARGE SCALE GENOMIC DNA]</scope>
    <source>
        <strain evidence="8 9">LMG 31010</strain>
    </source>
</reference>
<dbReference type="InterPro" id="IPR000620">
    <property type="entry name" value="EamA_dom"/>
</dbReference>
<evidence type="ECO:0000256" key="6">
    <source>
        <dbReference type="SAM" id="Phobius"/>
    </source>
</evidence>
<feature type="domain" description="EamA" evidence="7">
    <location>
        <begin position="53"/>
        <end position="186"/>
    </location>
</feature>
<evidence type="ECO:0000256" key="1">
    <source>
        <dbReference type="ARBA" id="ARBA00004651"/>
    </source>
</evidence>
<proteinExistence type="predicted"/>
<feature type="transmembrane region" description="Helical" evidence="6">
    <location>
        <begin position="82"/>
        <end position="102"/>
    </location>
</feature>
<keyword evidence="4 6" id="KW-1133">Transmembrane helix</keyword>
<dbReference type="PANTHER" id="PTHR42920">
    <property type="entry name" value="OS03G0707200 PROTEIN-RELATED"/>
    <property type="match status" value="1"/>
</dbReference>
<evidence type="ECO:0000259" key="7">
    <source>
        <dbReference type="Pfam" id="PF00892"/>
    </source>
</evidence>
<sequence length="344" mass="36941">MGICWHNPDSNFLATLSPRSARLIEGIVEQRDINIKPTEAPEAPEARFGSEACALVAAGLNGTIGVLTRIGFEQGATSASLAFWKCFGAFVLVAALCSRTHALRRQTAALASRWPRFACLSFLGIFCLYFFETKAFAQASIPLVSFLTYAAGGATIVLSGLCLRERITRQKWVAFLAIVAGVGVMSFAEGGVTGTLDGIVLALVGGCGYALFIFFSKWFRIGAGLPQLVWLFGFGSAFLSVPLMQEGFALPVGWQWLTLSALILLPTIGGFYFTTRAVAHGQASKVQIIETSDPLFATTFGFLVFGDALSQTGLLGAAAIATGLVIAVWQRHPRTRRRDAVQRQ</sequence>
<evidence type="ECO:0000256" key="3">
    <source>
        <dbReference type="ARBA" id="ARBA00022692"/>
    </source>
</evidence>
<evidence type="ECO:0000256" key="4">
    <source>
        <dbReference type="ARBA" id="ARBA00022989"/>
    </source>
</evidence>
<feature type="transmembrane region" description="Helical" evidence="6">
    <location>
        <begin position="254"/>
        <end position="274"/>
    </location>
</feature>
<dbReference type="Pfam" id="PF00892">
    <property type="entry name" value="EamA"/>
    <property type="match status" value="2"/>
</dbReference>
<evidence type="ECO:0000313" key="8">
    <source>
        <dbReference type="EMBL" id="VVD91212.1"/>
    </source>
</evidence>
<keyword evidence="3 6" id="KW-0812">Transmembrane</keyword>
<keyword evidence="5 6" id="KW-0472">Membrane</keyword>
<dbReference type="EMBL" id="CABPSA010000002">
    <property type="protein sequence ID" value="VVD91212.1"/>
    <property type="molecule type" value="Genomic_DNA"/>
</dbReference>
<feature type="domain" description="EamA" evidence="7">
    <location>
        <begin position="198"/>
        <end position="328"/>
    </location>
</feature>
<comment type="subcellular location">
    <subcellularLocation>
        <location evidence="1">Cell membrane</location>
        <topology evidence="1">Multi-pass membrane protein</topology>
    </subcellularLocation>
</comment>
<feature type="transmembrane region" description="Helical" evidence="6">
    <location>
        <begin position="286"/>
        <end position="306"/>
    </location>
</feature>
<evidence type="ECO:0000256" key="5">
    <source>
        <dbReference type="ARBA" id="ARBA00023136"/>
    </source>
</evidence>
<feature type="transmembrane region" description="Helical" evidence="6">
    <location>
        <begin position="312"/>
        <end position="329"/>
    </location>
</feature>
<organism evidence="8 9">
    <name type="scientific">Pandoraea commovens</name>
    <dbReference type="NCBI Taxonomy" id="2508289"/>
    <lineage>
        <taxon>Bacteria</taxon>
        <taxon>Pseudomonadati</taxon>
        <taxon>Pseudomonadota</taxon>
        <taxon>Betaproteobacteria</taxon>
        <taxon>Burkholderiales</taxon>
        <taxon>Burkholderiaceae</taxon>
        <taxon>Pandoraea</taxon>
    </lineage>
</organism>
<dbReference type="InterPro" id="IPR037185">
    <property type="entry name" value="EmrE-like"/>
</dbReference>
<evidence type="ECO:0000313" key="9">
    <source>
        <dbReference type="Proteomes" id="UP000343335"/>
    </source>
</evidence>
<dbReference type="AlphaFoldDB" id="A0A5E4TVF3"/>
<dbReference type="GO" id="GO:0005886">
    <property type="term" value="C:plasma membrane"/>
    <property type="evidence" value="ECO:0007669"/>
    <property type="project" value="UniProtKB-SubCell"/>
</dbReference>
<dbReference type="InterPro" id="IPR051258">
    <property type="entry name" value="Diverse_Substrate_Transporter"/>
</dbReference>
<name>A0A5E4TVF3_9BURK</name>
<evidence type="ECO:0000256" key="2">
    <source>
        <dbReference type="ARBA" id="ARBA00022475"/>
    </source>
</evidence>
<gene>
    <name evidence="8" type="ORF">PCO31010_01654</name>
</gene>
<feature type="transmembrane region" description="Helical" evidence="6">
    <location>
        <begin position="198"/>
        <end position="216"/>
    </location>
</feature>
<dbReference type="PANTHER" id="PTHR42920:SF5">
    <property type="entry name" value="EAMA DOMAIN-CONTAINING PROTEIN"/>
    <property type="match status" value="1"/>
</dbReference>
<feature type="transmembrane region" description="Helical" evidence="6">
    <location>
        <begin position="114"/>
        <end position="131"/>
    </location>
</feature>
<accession>A0A5E4TVF3</accession>
<dbReference type="Proteomes" id="UP000343335">
    <property type="component" value="Unassembled WGS sequence"/>
</dbReference>
<feature type="transmembrane region" description="Helical" evidence="6">
    <location>
        <begin position="172"/>
        <end position="192"/>
    </location>
</feature>
<dbReference type="SUPFAM" id="SSF103481">
    <property type="entry name" value="Multidrug resistance efflux transporter EmrE"/>
    <property type="match status" value="2"/>
</dbReference>
<feature type="transmembrane region" description="Helical" evidence="6">
    <location>
        <begin position="228"/>
        <end position="248"/>
    </location>
</feature>